<reference evidence="5 6" key="1">
    <citation type="submission" date="2021-07" db="EMBL/GenBank/DDBJ databases">
        <title>The Aristolochia fimbriata genome: insights into angiosperm evolution, floral development and chemical biosynthesis.</title>
        <authorList>
            <person name="Jiao Y."/>
        </authorList>
    </citation>
    <scope>NUCLEOTIDE SEQUENCE [LARGE SCALE GENOMIC DNA]</scope>
    <source>
        <strain evidence="5">IBCAS-2021</strain>
        <tissue evidence="5">Leaf</tissue>
    </source>
</reference>
<keyword evidence="6" id="KW-1185">Reference proteome</keyword>
<keyword evidence="1" id="KW-0805">Transcription regulation</keyword>
<dbReference type="SUPFAM" id="SSF47459">
    <property type="entry name" value="HLH, helix-loop-helix DNA-binding domain"/>
    <property type="match status" value="1"/>
</dbReference>
<dbReference type="Pfam" id="PF00010">
    <property type="entry name" value="HLH"/>
    <property type="match status" value="1"/>
</dbReference>
<dbReference type="SMART" id="SM00353">
    <property type="entry name" value="HLH"/>
    <property type="match status" value="1"/>
</dbReference>
<dbReference type="GO" id="GO:0003677">
    <property type="term" value="F:DNA binding"/>
    <property type="evidence" value="ECO:0007669"/>
    <property type="project" value="UniProtKB-KW"/>
</dbReference>
<evidence type="ECO:0000259" key="4">
    <source>
        <dbReference type="PROSITE" id="PS50888"/>
    </source>
</evidence>
<dbReference type="InterPro" id="IPR036638">
    <property type="entry name" value="HLH_DNA-bd_sf"/>
</dbReference>
<evidence type="ECO:0000313" key="6">
    <source>
        <dbReference type="Proteomes" id="UP000825729"/>
    </source>
</evidence>
<dbReference type="GO" id="GO:0046983">
    <property type="term" value="F:protein dimerization activity"/>
    <property type="evidence" value="ECO:0007669"/>
    <property type="project" value="InterPro"/>
</dbReference>
<evidence type="ECO:0000256" key="2">
    <source>
        <dbReference type="ARBA" id="ARBA00023125"/>
    </source>
</evidence>
<dbReference type="PANTHER" id="PTHR45844:SF9">
    <property type="entry name" value="OS09G0463900 PROTEIN"/>
    <property type="match status" value="1"/>
</dbReference>
<comment type="caution">
    <text evidence="5">The sequence shown here is derived from an EMBL/GenBank/DDBJ whole genome shotgun (WGS) entry which is preliminary data.</text>
</comment>
<dbReference type="EMBL" id="JAINDJ010000005">
    <property type="protein sequence ID" value="KAG9446786.1"/>
    <property type="molecule type" value="Genomic_DNA"/>
</dbReference>
<name>A0AAV7EG16_ARIFI</name>
<dbReference type="GO" id="GO:0003700">
    <property type="term" value="F:DNA-binding transcription factor activity"/>
    <property type="evidence" value="ECO:0007669"/>
    <property type="project" value="InterPro"/>
</dbReference>
<feature type="domain" description="BHLH" evidence="4">
    <location>
        <begin position="72"/>
        <end position="121"/>
    </location>
</feature>
<dbReference type="AlphaFoldDB" id="A0AAV7EG16"/>
<dbReference type="InterPro" id="IPR045847">
    <property type="entry name" value="AIG1-like"/>
</dbReference>
<gene>
    <name evidence="5" type="ORF">H6P81_012914</name>
</gene>
<dbReference type="PROSITE" id="PS50888">
    <property type="entry name" value="BHLH"/>
    <property type="match status" value="1"/>
</dbReference>
<protein>
    <recommendedName>
        <fullName evidence="4">BHLH domain-containing protein</fullName>
    </recommendedName>
</protein>
<accession>A0AAV7EG16</accession>
<organism evidence="5 6">
    <name type="scientific">Aristolochia fimbriata</name>
    <name type="common">White veined hardy Dutchman's pipe vine</name>
    <dbReference type="NCBI Taxonomy" id="158543"/>
    <lineage>
        <taxon>Eukaryota</taxon>
        <taxon>Viridiplantae</taxon>
        <taxon>Streptophyta</taxon>
        <taxon>Embryophyta</taxon>
        <taxon>Tracheophyta</taxon>
        <taxon>Spermatophyta</taxon>
        <taxon>Magnoliopsida</taxon>
        <taxon>Magnoliidae</taxon>
        <taxon>Piperales</taxon>
        <taxon>Aristolochiaceae</taxon>
        <taxon>Aristolochia</taxon>
    </lineage>
</organism>
<evidence type="ECO:0000256" key="1">
    <source>
        <dbReference type="ARBA" id="ARBA00023015"/>
    </source>
</evidence>
<proteinExistence type="predicted"/>
<keyword evidence="3" id="KW-0804">Transcription</keyword>
<dbReference type="GO" id="GO:0005634">
    <property type="term" value="C:nucleus"/>
    <property type="evidence" value="ECO:0007669"/>
    <property type="project" value="UniProtKB-SubCell"/>
</dbReference>
<dbReference type="Gene3D" id="4.10.280.10">
    <property type="entry name" value="Helix-loop-helix DNA-binding domain"/>
    <property type="match status" value="1"/>
</dbReference>
<sequence length="259" mass="27990">MASFPGDFGINRSSNVPRVFTGYSQTLGFKATGRSGGSSSSSSLVLDSEKGELVKAPARLGPKGVAEAKVKAALKSHSEAERRRRERINAHLTTLRSLVPSNGKMDKAALLAEVINHVKELKRHAAEISNGFVIPTEVDEVKVEPDVDEVNTGAFLIKASLCCEDRPELLADLKQTLQSLRLKTVRAEISTLGGRVKNVFLMACEGNTEEIERRVFASSIHQALKAVLDRVSSSEFTALGGLSNKRRRLSLLESSSSSS</sequence>
<dbReference type="Proteomes" id="UP000825729">
    <property type="component" value="Unassembled WGS sequence"/>
</dbReference>
<evidence type="ECO:0000256" key="3">
    <source>
        <dbReference type="ARBA" id="ARBA00023163"/>
    </source>
</evidence>
<keyword evidence="2" id="KW-0238">DNA-binding</keyword>
<dbReference type="InterPro" id="IPR011598">
    <property type="entry name" value="bHLH_dom"/>
</dbReference>
<dbReference type="PANTHER" id="PTHR45844">
    <property type="entry name" value="TRANSCRIPTION FACTOR BHLH30"/>
    <property type="match status" value="1"/>
</dbReference>
<evidence type="ECO:0000313" key="5">
    <source>
        <dbReference type="EMBL" id="KAG9446786.1"/>
    </source>
</evidence>